<feature type="region of interest" description="Disordered" evidence="9">
    <location>
        <begin position="1"/>
        <end position="27"/>
    </location>
</feature>
<feature type="domain" description="Autophagy-related protein 11 C-terminal" evidence="11">
    <location>
        <begin position="1290"/>
        <end position="1429"/>
    </location>
</feature>
<feature type="region of interest" description="Disordered" evidence="9">
    <location>
        <begin position="1214"/>
        <end position="1240"/>
    </location>
</feature>
<dbReference type="GO" id="GO:0034727">
    <property type="term" value="P:piecemeal microautophagy of the nucleus"/>
    <property type="evidence" value="ECO:0007669"/>
    <property type="project" value="TreeGrafter"/>
</dbReference>
<keyword evidence="3 7" id="KW-0813">Transport</keyword>
<accession>A0AAI9V317</accession>
<keyword evidence="7" id="KW-0472">Membrane</keyword>
<dbReference type="GO" id="GO:0000422">
    <property type="term" value="P:autophagy of mitochondrion"/>
    <property type="evidence" value="ECO:0007669"/>
    <property type="project" value="TreeGrafter"/>
</dbReference>
<evidence type="ECO:0000256" key="8">
    <source>
        <dbReference type="SAM" id="Coils"/>
    </source>
</evidence>
<evidence type="ECO:0000313" key="13">
    <source>
        <dbReference type="Proteomes" id="UP001239213"/>
    </source>
</evidence>
<dbReference type="Pfam" id="PF04108">
    <property type="entry name" value="ATG17_like"/>
    <property type="match status" value="1"/>
</dbReference>
<reference evidence="12" key="1">
    <citation type="submission" date="2016-11" db="EMBL/GenBank/DDBJ databases">
        <title>The genome sequence of Colletotrichum cuscutae.</title>
        <authorList>
            <person name="Baroncelli R."/>
        </authorList>
    </citation>
    <scope>NUCLEOTIDE SEQUENCE</scope>
    <source>
        <strain evidence="12">IMI 304802</strain>
    </source>
</reference>
<dbReference type="InterPro" id="IPR040040">
    <property type="entry name" value="ATG11"/>
</dbReference>
<dbReference type="PANTHER" id="PTHR13222">
    <property type="entry name" value="RB1-INDUCIBLE COILED-COIL"/>
    <property type="match status" value="1"/>
</dbReference>
<dbReference type="GO" id="GO:0015031">
    <property type="term" value="P:protein transport"/>
    <property type="evidence" value="ECO:0007669"/>
    <property type="project" value="UniProtKB-KW"/>
</dbReference>
<feature type="region of interest" description="Disordered" evidence="9">
    <location>
        <begin position="1526"/>
        <end position="1632"/>
    </location>
</feature>
<feature type="compositionally biased region" description="Polar residues" evidence="9">
    <location>
        <begin position="749"/>
        <end position="758"/>
    </location>
</feature>
<feature type="coiled-coil region" evidence="8">
    <location>
        <begin position="699"/>
        <end position="733"/>
    </location>
</feature>
<dbReference type="GO" id="GO:0034517">
    <property type="term" value="P:ribophagy"/>
    <property type="evidence" value="ECO:0007669"/>
    <property type="project" value="TreeGrafter"/>
</dbReference>
<comment type="subunit">
    <text evidence="7">Homodimer.</text>
</comment>
<evidence type="ECO:0000256" key="5">
    <source>
        <dbReference type="ARBA" id="ARBA00023006"/>
    </source>
</evidence>
<organism evidence="12 13">
    <name type="scientific">Colletotrichum cuscutae</name>
    <dbReference type="NCBI Taxonomy" id="1209917"/>
    <lineage>
        <taxon>Eukaryota</taxon>
        <taxon>Fungi</taxon>
        <taxon>Dikarya</taxon>
        <taxon>Ascomycota</taxon>
        <taxon>Pezizomycotina</taxon>
        <taxon>Sordariomycetes</taxon>
        <taxon>Hypocreomycetidae</taxon>
        <taxon>Glomerellales</taxon>
        <taxon>Glomerellaceae</taxon>
        <taxon>Colletotrichum</taxon>
        <taxon>Colletotrichum acutatum species complex</taxon>
    </lineage>
</organism>
<sequence length="1632" mass="184049">MSPLRPPDATRDSHSESHSKTPELTETRRLLASDPDGWWSKGASAVTSWNLANEPPLRFCNNRRSCILLSFSRILCNDDEDDGNESNDDSDFLARAYPTYAKPLKLLLQRPDCRLGCRSSSSLRRCSGDGDAGVDSPYGPASAGGHDTVFCVCQVLPPCETERKRTDSFIRRLDDLKAWIARHTSIPAHQVVALTAQGRSVKLQTLHQETEIYIYDIRISQPNSPNVASSPKSELPLPKRYAVPNAPNYIGNIRVLSEWQALYKERQAWARGIVDDSARMTAEIQERYGEMDVMVKCLDAAVANLEISVKQIEPKYAELKKWVEPALGEYEQLAENWEHYLTVARSVPISAAMVRFMTSRDLKKKTTTLEDLIEIDTAKKSGRLAPTSLKKFTTKATDLEKAAKMMYGGLEQLIGDFDSLVGRSALSHSGEAQQLLQDVEAVAKKIETDYHVVLEYQDTQPNVLQASRTAENHTSRLIPSLKKRSAEMDDMLLYVTQARNAISADSISFMRNITEITTLHSSVKNQINVLNQAEDDMTTFDYLRLIHQLPYMYASFVSEAVRRREWSDKIKTDSSTLANEMALFQDEESKRRRKWHKMVGSMYGSDKTEANVLGLEVNLLGEEETWPSMVKRDLEEFLEHLQKQQAEVDIIEDVMKLVNELSSPTKQQSKRLKAFKNGSVHEAALGRSGLMIRGDDELLRSLQDDKSKLESKLKTAESRVRRLEDLLHRQSAASRPGIGGLFGHERNDSTNSVRSTATVDDHRRSTGNSEALLQRIQQLEGELNARRASDQSEALAKRVQQLESELDQRQSSNDDEVQQRIQHLESELHAEKKKSAAFEKDLSVRATAHDDVKDRMEEANSTKKELLENMEALQREFVEERKSLENEIKGLKARIEDTEDEIENFGESRENEKATYIERMHELEAEVERLQKEQKDEALKTQGQVDFLRNEARLQREQNESLDKQLQTTNDEAKKLAKVLGTTQEMAETQMKALRDVHDQLSPNDDTTEDLNDLIDALIYRATDVTANMKTLESDRSILKADLEQADEQIKNLKATISETKNKLTSEEDKSRHLKENLEGEKARVTALEKEAAEGREQLDQLRAKIADGETGSESLRKKLDEEEGRISSIAEELASRQSQVGSLEEELRLYKEKMEKSQSKLSAVLGHFESRSEKTKDLTQRLYSQNDRLCRLLERLGFSVTRQDATMTIQKVPRSERGTMSQYHAANDSSDPSQSTIRRSGILTSRTLADSTDLELLYWMNSNDADAETEKYEAFMTRLGTFDMDLFAETVYKRVKDVEHLARKLQRDARAYREKAHTLQRDSHEKIAFKHFKEGDLALFLPTRNQTAGAWAAFNVGFPHYFLRETDAHRLRSREWLVARITRVQERVVDLSKSMHKQLPDTDSVNGEEDDNPFQLSDGLRWYLIDAHEDKPGAPATPGLGKSTIATNNVEAMADMHTHAQTNGKDKQRANTHSIEGVSKALSKSLESRRSSSNSKRALPFAVGGGGAALLKGNALGSETNSLRAVAPDTPTETNHPEEGQVGPPTNGHEQSGQVGQASSPLAEEGQADRPRSPEKARSPLRLQRQRSVVSVESPTKKSVVWDSLWSVDLSYETGGGGGGAKRKWEGPERR</sequence>
<dbReference type="InterPro" id="IPR045326">
    <property type="entry name" value="ATG17-like_dom"/>
</dbReference>
<feature type="compositionally biased region" description="Polar residues" evidence="9">
    <location>
        <begin position="1549"/>
        <end position="1561"/>
    </location>
</feature>
<comment type="similarity">
    <text evidence="1 7">Belongs to the ATG11 family.</text>
</comment>
<feature type="coiled-coil region" evidence="8">
    <location>
        <begin position="785"/>
        <end position="979"/>
    </location>
</feature>
<comment type="function">
    <text evidence="7">Involved in cytoplasm to vacuole transport (Cvt), pexophagy, mitophagy and nucleophagy. Recruits mitochondria for their selective degradation via autophagy (mitophagy) during starvation. Works as scaffold proteins that recruit ATG proteins to the pre-autophagosome (PAS), the site of vesicle/autophagosome formation. Required for the Cvt vesicles completion.</text>
</comment>
<dbReference type="Proteomes" id="UP001239213">
    <property type="component" value="Unassembled WGS sequence"/>
</dbReference>
<feature type="coiled-coil region" evidence="8">
    <location>
        <begin position="1296"/>
        <end position="1323"/>
    </location>
</feature>
<dbReference type="GO" id="GO:0060090">
    <property type="term" value="F:molecular adaptor activity"/>
    <property type="evidence" value="ECO:0007669"/>
    <property type="project" value="TreeGrafter"/>
</dbReference>
<dbReference type="Pfam" id="PF10377">
    <property type="entry name" value="ATG11"/>
    <property type="match status" value="1"/>
</dbReference>
<dbReference type="GO" id="GO:0034045">
    <property type="term" value="C:phagophore assembly site membrane"/>
    <property type="evidence" value="ECO:0007669"/>
    <property type="project" value="UniProtKB-SubCell"/>
</dbReference>
<dbReference type="PANTHER" id="PTHR13222:SF1">
    <property type="entry name" value="RB1-INDUCIBLE COILED-COIL PROTEIN 1"/>
    <property type="match status" value="1"/>
</dbReference>
<feature type="compositionally biased region" description="Polar residues" evidence="9">
    <location>
        <begin position="1219"/>
        <end position="1240"/>
    </location>
</feature>
<evidence type="ECO:0000256" key="6">
    <source>
        <dbReference type="ARBA" id="ARBA00023054"/>
    </source>
</evidence>
<dbReference type="GO" id="GO:0005774">
    <property type="term" value="C:vacuolar membrane"/>
    <property type="evidence" value="ECO:0007669"/>
    <property type="project" value="UniProtKB-SubCell"/>
</dbReference>
<gene>
    <name evidence="12" type="ORF">CCUS01_07051</name>
</gene>
<keyword evidence="5 7" id="KW-0072">Autophagy</keyword>
<keyword evidence="13" id="KW-1185">Reference proteome</keyword>
<comment type="caution">
    <text evidence="12">The sequence shown here is derived from an EMBL/GenBank/DDBJ whole genome shotgun (WGS) entry which is preliminary data.</text>
</comment>
<feature type="compositionally biased region" description="Basic and acidic residues" evidence="9">
    <location>
        <begin position="8"/>
        <end position="27"/>
    </location>
</feature>
<feature type="region of interest" description="Disordered" evidence="9">
    <location>
        <begin position="734"/>
        <end position="768"/>
    </location>
</feature>
<dbReference type="Gene3D" id="1.10.287.1490">
    <property type="match status" value="2"/>
</dbReference>
<feature type="domain" description="Autophagy protein ATG17-like" evidence="10">
    <location>
        <begin position="264"/>
        <end position="601"/>
    </location>
</feature>
<evidence type="ECO:0000256" key="7">
    <source>
        <dbReference type="RuleBase" id="RU367075"/>
    </source>
</evidence>
<keyword evidence="4 7" id="KW-0653">Protein transport</keyword>
<dbReference type="GO" id="GO:0000045">
    <property type="term" value="P:autophagosome assembly"/>
    <property type="evidence" value="ECO:0007669"/>
    <property type="project" value="UniProtKB-UniRule"/>
</dbReference>
<evidence type="ECO:0000256" key="9">
    <source>
        <dbReference type="SAM" id="MobiDB-lite"/>
    </source>
</evidence>
<evidence type="ECO:0000313" key="12">
    <source>
        <dbReference type="EMBL" id="KAK1467784.1"/>
    </source>
</evidence>
<name>A0AAI9V317_9PEZI</name>
<evidence type="ECO:0000259" key="10">
    <source>
        <dbReference type="Pfam" id="PF04108"/>
    </source>
</evidence>
<feature type="region of interest" description="Disordered" evidence="9">
    <location>
        <begin position="1481"/>
        <end position="1503"/>
    </location>
</feature>
<dbReference type="InterPro" id="IPR019460">
    <property type="entry name" value="Atg11_C"/>
</dbReference>
<comment type="subcellular location">
    <subcellularLocation>
        <location evidence="7">Preautophagosomal structure membrane</location>
        <topology evidence="7">Peripheral membrane protein</topology>
    </subcellularLocation>
    <subcellularLocation>
        <location evidence="7">Vacuole membrane</location>
        <topology evidence="7">Peripheral membrane protein</topology>
    </subcellularLocation>
    <text evidence="7">During pexophagy, accumulates in the vacuolar membrane region, where the peroxisomes contact the vacuole.</text>
</comment>
<feature type="coiled-coil region" evidence="8">
    <location>
        <begin position="1029"/>
        <end position="1161"/>
    </location>
</feature>
<proteinExistence type="inferred from homology"/>
<dbReference type="GO" id="GO:1990316">
    <property type="term" value="C:Atg1/ULK1 kinase complex"/>
    <property type="evidence" value="ECO:0007669"/>
    <property type="project" value="TreeGrafter"/>
</dbReference>
<keyword evidence="7" id="KW-0926">Vacuole</keyword>
<dbReference type="GO" id="GO:0061709">
    <property type="term" value="P:reticulophagy"/>
    <property type="evidence" value="ECO:0007669"/>
    <property type="project" value="TreeGrafter"/>
</dbReference>
<evidence type="ECO:0000256" key="3">
    <source>
        <dbReference type="ARBA" id="ARBA00022448"/>
    </source>
</evidence>
<feature type="compositionally biased region" description="Basic and acidic residues" evidence="9">
    <location>
        <begin position="1568"/>
        <end position="1579"/>
    </location>
</feature>
<evidence type="ECO:0000256" key="4">
    <source>
        <dbReference type="ARBA" id="ARBA00022927"/>
    </source>
</evidence>
<evidence type="ECO:0000256" key="1">
    <source>
        <dbReference type="ARBA" id="ARBA00009729"/>
    </source>
</evidence>
<keyword evidence="6 8" id="KW-0175">Coiled coil</keyword>
<dbReference type="GO" id="GO:1903599">
    <property type="term" value="P:positive regulation of autophagy of mitochondrion"/>
    <property type="evidence" value="ECO:0007669"/>
    <property type="project" value="UniProtKB-UniRule"/>
</dbReference>
<dbReference type="GO" id="GO:0019901">
    <property type="term" value="F:protein kinase binding"/>
    <property type="evidence" value="ECO:0007669"/>
    <property type="project" value="TreeGrafter"/>
</dbReference>
<evidence type="ECO:0000259" key="11">
    <source>
        <dbReference type="Pfam" id="PF10377"/>
    </source>
</evidence>
<protein>
    <recommendedName>
        <fullName evidence="2 7">Autophagy-related protein 11</fullName>
    </recommendedName>
</protein>
<dbReference type="EMBL" id="MPDP01000256">
    <property type="protein sequence ID" value="KAK1467784.1"/>
    <property type="molecule type" value="Genomic_DNA"/>
</dbReference>
<evidence type="ECO:0000256" key="2">
    <source>
        <dbReference type="ARBA" id="ARBA00013804"/>
    </source>
</evidence>